<evidence type="ECO:0008006" key="5">
    <source>
        <dbReference type="Google" id="ProtNLM"/>
    </source>
</evidence>
<dbReference type="EMBL" id="JAANIT010000370">
    <property type="protein sequence ID" value="KAG1548432.1"/>
    <property type="molecule type" value="Genomic_DNA"/>
</dbReference>
<evidence type="ECO:0000313" key="4">
    <source>
        <dbReference type="Proteomes" id="UP000717996"/>
    </source>
</evidence>
<gene>
    <name evidence="3" type="ORF">G6F51_003670</name>
</gene>
<organism evidence="3 4">
    <name type="scientific">Rhizopus oryzae</name>
    <name type="common">Mucormycosis agent</name>
    <name type="synonym">Rhizopus arrhizus var. delemar</name>
    <dbReference type="NCBI Taxonomy" id="64495"/>
    <lineage>
        <taxon>Eukaryota</taxon>
        <taxon>Fungi</taxon>
        <taxon>Fungi incertae sedis</taxon>
        <taxon>Mucoromycota</taxon>
        <taxon>Mucoromycotina</taxon>
        <taxon>Mucoromycetes</taxon>
        <taxon>Mucorales</taxon>
        <taxon>Mucorineae</taxon>
        <taxon>Rhizopodaceae</taxon>
        <taxon>Rhizopus</taxon>
    </lineage>
</organism>
<reference evidence="3" key="1">
    <citation type="journal article" date="2020" name="Microb. Genom.">
        <title>Genetic diversity of clinical and environmental Mucorales isolates obtained from an investigation of mucormycosis cases among solid organ transplant recipients.</title>
        <authorList>
            <person name="Nguyen M.H."/>
            <person name="Kaul D."/>
            <person name="Muto C."/>
            <person name="Cheng S.J."/>
            <person name="Richter R.A."/>
            <person name="Bruno V.M."/>
            <person name="Liu G."/>
            <person name="Beyhan S."/>
            <person name="Sundermann A.J."/>
            <person name="Mounaud S."/>
            <person name="Pasculle A.W."/>
            <person name="Nierman W.C."/>
            <person name="Driscoll E."/>
            <person name="Cumbie R."/>
            <person name="Clancy C.J."/>
            <person name="Dupont C.L."/>
        </authorList>
    </citation>
    <scope>NUCLEOTIDE SEQUENCE</scope>
    <source>
        <strain evidence="3">GL16</strain>
    </source>
</reference>
<dbReference type="InterPro" id="IPR038356">
    <property type="entry name" value="Tma16_sf"/>
</dbReference>
<proteinExistence type="inferred from homology"/>
<evidence type="ECO:0000256" key="2">
    <source>
        <dbReference type="SAM" id="MobiDB-lite"/>
    </source>
</evidence>
<accession>A0A9P6YIE2</accession>
<evidence type="ECO:0000256" key="1">
    <source>
        <dbReference type="ARBA" id="ARBA00034127"/>
    </source>
</evidence>
<dbReference type="InterPro" id="IPR021346">
    <property type="entry name" value="Tma16"/>
</dbReference>
<sequence length="184" mass="21762">MGNKKLTLRTIKNRDAIHPYSRKAQQLSRVYQRREKMAKKEAQKSTNPIGDRWIWFRYAFDEEKSAATKKELYELIELYLARHDEEIEQLENDRCRGHRKPKSPRQDLLEALKEREANEYVSGLELPDLTNGKTLKLLREWDGDKNSMSRISTIRIQKPTKEEQDKPKPVTTKTKKITDMMDTA</sequence>
<evidence type="ECO:0000313" key="3">
    <source>
        <dbReference type="EMBL" id="KAG1548432.1"/>
    </source>
</evidence>
<dbReference type="AlphaFoldDB" id="A0A9P6YIE2"/>
<dbReference type="OrthoDB" id="270284at2759"/>
<comment type="similarity">
    <text evidence="1">Belongs to the TMA16 family.</text>
</comment>
<dbReference type="Pfam" id="PF11176">
    <property type="entry name" value="Tma16"/>
    <property type="match status" value="1"/>
</dbReference>
<name>A0A9P6YIE2_RHIOR</name>
<feature type="compositionally biased region" description="Basic and acidic residues" evidence="2">
    <location>
        <begin position="159"/>
        <end position="168"/>
    </location>
</feature>
<comment type="caution">
    <text evidence="3">The sequence shown here is derived from an EMBL/GenBank/DDBJ whole genome shotgun (WGS) entry which is preliminary data.</text>
</comment>
<dbReference type="Proteomes" id="UP000717996">
    <property type="component" value="Unassembled WGS sequence"/>
</dbReference>
<dbReference type="PANTHER" id="PTHR13349">
    <property type="entry name" value="TRANSLATION MACHINERY-ASSOCIATED PROTEIN 16"/>
    <property type="match status" value="1"/>
</dbReference>
<feature type="region of interest" description="Disordered" evidence="2">
    <location>
        <begin position="157"/>
        <end position="184"/>
    </location>
</feature>
<dbReference type="GO" id="GO:0005634">
    <property type="term" value="C:nucleus"/>
    <property type="evidence" value="ECO:0007669"/>
    <property type="project" value="TreeGrafter"/>
</dbReference>
<dbReference type="PANTHER" id="PTHR13349:SF2">
    <property type="entry name" value="TRANSLATION MACHINERY-ASSOCIATED PROTEIN 16"/>
    <property type="match status" value="1"/>
</dbReference>
<protein>
    <recommendedName>
        <fullName evidence="5">Translation machinery-associated protein 16</fullName>
    </recommendedName>
</protein>
<dbReference type="Gene3D" id="1.20.1440.170">
    <property type="entry name" value="Translation machinery-associated protein 16-like"/>
    <property type="match status" value="1"/>
</dbReference>